<protein>
    <recommendedName>
        <fullName evidence="3">DUF4440 domain-containing protein</fullName>
    </recommendedName>
</protein>
<feature type="chain" id="PRO_5005209929" description="DUF4440 domain-containing protein" evidence="1">
    <location>
        <begin position="20"/>
        <end position="182"/>
    </location>
</feature>
<keyword evidence="1" id="KW-0732">Signal</keyword>
<evidence type="ECO:0000313" key="2">
    <source>
        <dbReference type="EMBL" id="AKQ04670.1"/>
    </source>
</evidence>
<organism evidence="2">
    <name type="scientific">uncultured Gemmatimonadetes bacterium Rifle_16ft_4_minimus_7</name>
    <dbReference type="NCBI Taxonomy" id="1665098"/>
    <lineage>
        <taxon>Bacteria</taxon>
        <taxon>Pseudomonadati</taxon>
        <taxon>Gemmatimonadota</taxon>
        <taxon>environmental samples</taxon>
    </lineage>
</organism>
<sequence length="182" mass="19801">MTKFLMAVLALALAAPAGAQTTAPTGGTVPAAAPGDVATVDGIIAALYDVISGPAGQARNWDRFRSLFVPEAKLIPTGFPEGSTRARVRFLSVEDYITGSGPSLAERGFFEREIGRVAERFENIVHAFSSYESRRTADGDVLQRGINSIQLTWDGERWWITNVMWRGVGPNVEMPAKYLRGR</sequence>
<dbReference type="AlphaFoldDB" id="A0A0H4TCR2"/>
<name>A0A0H4TCR2_9BACT</name>
<evidence type="ECO:0000256" key="1">
    <source>
        <dbReference type="SAM" id="SignalP"/>
    </source>
</evidence>
<accession>A0A0H4TCR2</accession>
<feature type="signal peptide" evidence="1">
    <location>
        <begin position="1"/>
        <end position="19"/>
    </location>
</feature>
<reference evidence="2" key="1">
    <citation type="journal article" date="2015" name="ISME J.">
        <title>Aquifer environment selects for microbial species cohorts in sediment and groundwater.</title>
        <authorList>
            <person name="Hug L.A."/>
            <person name="Thomas B.C."/>
            <person name="Brown C.T."/>
            <person name="Frischkorn K.R."/>
            <person name="Williams K.H."/>
            <person name="Tringe S.G."/>
            <person name="Banfield J.F."/>
        </authorList>
    </citation>
    <scope>NUCLEOTIDE SEQUENCE</scope>
</reference>
<evidence type="ECO:0008006" key="3">
    <source>
        <dbReference type="Google" id="ProtNLM"/>
    </source>
</evidence>
<dbReference type="EMBL" id="KT007046">
    <property type="protein sequence ID" value="AKQ04670.1"/>
    <property type="molecule type" value="Genomic_DNA"/>
</dbReference>
<proteinExistence type="predicted"/>